<evidence type="ECO:0000256" key="3">
    <source>
        <dbReference type="ARBA" id="ARBA00014046"/>
    </source>
</evidence>
<dbReference type="PROSITE" id="PS51645">
    <property type="entry name" value="PHR_CRY_ALPHA_BETA"/>
    <property type="match status" value="1"/>
</dbReference>
<evidence type="ECO:0000256" key="2">
    <source>
        <dbReference type="ARBA" id="ARBA00013149"/>
    </source>
</evidence>
<feature type="binding site" evidence="8">
    <location>
        <begin position="416"/>
        <end position="418"/>
    </location>
    <ligand>
        <name>FAD</name>
        <dbReference type="ChEBI" id="CHEBI:57692"/>
    </ligand>
</feature>
<dbReference type="SUPFAM" id="SSF52425">
    <property type="entry name" value="Cryptochrome/photolyase, N-terminal domain"/>
    <property type="match status" value="1"/>
</dbReference>
<sequence>MLGYRPANLHQGTMQGADTPAHARPPYRIDHQFDRGLVWFRRDLRSTDHAALHYALKHCREVWCVFVFDRDILDPLLARGLKGDRRVDFIRASLIELDATLRAAGGGLIVMNDSAASAIPALARELGVQAVFANHDYEPDAVARDAAVRDSLAGDARVLFTFKDQVIFERDEILTSQGKPFAVFTPYKNAWLKTIQPFDLRPYPIEPYLHALAPLPSKRLVPLPSLEDLGFAPSNLAEVAMPTGSSGGQALFEEFTSRMGDYGRRRDYPALRGPSYLSVHLRFGTVSIRTLARAAHGAVLRGGADSAGAATWLSELVWRDFYFMILHHHPRVAAGEAFHPAYDIIRWRDGETGDRYFESWRDAATGYPLVDAAMLQIRQSGYMHNRLRMVTASFLVKDLGVDWRRGEHYFADQLNDFDFAANNGGWQWAASTGCDAQPWFRIFNPVTQSEKFDPQGRFIRKYLPQLAALPDKYVHAPWTAPQDVLLAAGVRLGENYPRPLVQHDVARKETLERYAVVKEWRRPEG</sequence>
<dbReference type="Gene3D" id="3.40.50.620">
    <property type="entry name" value="HUPs"/>
    <property type="match status" value="1"/>
</dbReference>
<evidence type="ECO:0000256" key="6">
    <source>
        <dbReference type="ARBA" id="ARBA00022991"/>
    </source>
</evidence>
<comment type="cofactor">
    <cofactor evidence="8">
        <name>FAD</name>
        <dbReference type="ChEBI" id="CHEBI:57692"/>
    </cofactor>
    <text evidence="8">Binds 1 FAD per subunit.</text>
</comment>
<feature type="domain" description="Photolyase/cryptochrome alpha/beta" evidence="12">
    <location>
        <begin position="34"/>
        <end position="167"/>
    </location>
</feature>
<evidence type="ECO:0000256" key="11">
    <source>
        <dbReference type="SAM" id="MobiDB-lite"/>
    </source>
</evidence>
<dbReference type="InterPro" id="IPR036155">
    <property type="entry name" value="Crypto/Photolyase_N_sf"/>
</dbReference>
<dbReference type="InterPro" id="IPR014729">
    <property type="entry name" value="Rossmann-like_a/b/a_fold"/>
</dbReference>
<dbReference type="GO" id="GO:0003904">
    <property type="term" value="F:deoxyribodipyrimidine photo-lyase activity"/>
    <property type="evidence" value="ECO:0007669"/>
    <property type="project" value="UniProtKB-EC"/>
</dbReference>
<comment type="catalytic activity">
    <reaction evidence="7">
        <text>cyclobutadipyrimidine (in DNA) = 2 pyrimidine residues (in DNA).</text>
        <dbReference type="EC" id="4.1.99.3"/>
    </reaction>
</comment>
<evidence type="ECO:0000259" key="12">
    <source>
        <dbReference type="PROSITE" id="PS51645"/>
    </source>
</evidence>
<name>Q474U8_CUPPJ</name>
<dbReference type="InterPro" id="IPR036134">
    <property type="entry name" value="Crypto/Photolyase_FAD-like_sf"/>
</dbReference>
<dbReference type="EC" id="4.1.99.3" evidence="2"/>
<evidence type="ECO:0000256" key="7">
    <source>
        <dbReference type="ARBA" id="ARBA00033999"/>
    </source>
</evidence>
<dbReference type="GO" id="GO:0003677">
    <property type="term" value="F:DNA binding"/>
    <property type="evidence" value="ECO:0007669"/>
    <property type="project" value="TreeGrafter"/>
</dbReference>
<accession>Q474U8</accession>
<feature type="site" description="Electron transfer via tryptophanyl radical" evidence="9">
    <location>
        <position position="426"/>
    </location>
</feature>
<dbReference type="Pfam" id="PF03441">
    <property type="entry name" value="FAD_binding_7"/>
    <property type="match status" value="1"/>
</dbReference>
<organism evidence="13">
    <name type="scientific">Cupriavidus pinatubonensis (strain JMP 134 / LMG 1197)</name>
    <name type="common">Cupriavidus necator (strain JMP 134)</name>
    <dbReference type="NCBI Taxonomy" id="264198"/>
    <lineage>
        <taxon>Bacteria</taxon>
        <taxon>Pseudomonadati</taxon>
        <taxon>Pseudomonadota</taxon>
        <taxon>Betaproteobacteria</taxon>
        <taxon>Burkholderiales</taxon>
        <taxon>Burkholderiaceae</taxon>
        <taxon>Cupriavidus</taxon>
    </lineage>
</organism>
<keyword evidence="4 8" id="KW-0285">Flavoprotein</keyword>
<dbReference type="SUPFAM" id="SSF48173">
    <property type="entry name" value="Cryptochrome/photolyase FAD-binding domain"/>
    <property type="match status" value="1"/>
</dbReference>
<feature type="binding site" evidence="8">
    <location>
        <begin position="315"/>
        <end position="322"/>
    </location>
    <ligand>
        <name>FAD</name>
        <dbReference type="ChEBI" id="CHEBI:57692"/>
    </ligand>
</feature>
<comment type="cofactor">
    <cofactor evidence="1">
        <name>(6R)-5,10-methylene-5,6,7,8-tetrahydrofolate</name>
        <dbReference type="ChEBI" id="CHEBI:15636"/>
    </cofactor>
</comment>
<dbReference type="InterPro" id="IPR005101">
    <property type="entry name" value="Cryptochr/Photolyase_FAD-bd"/>
</dbReference>
<evidence type="ECO:0000256" key="4">
    <source>
        <dbReference type="ARBA" id="ARBA00022630"/>
    </source>
</evidence>
<dbReference type="GO" id="GO:0000719">
    <property type="term" value="P:photoreactive repair"/>
    <property type="evidence" value="ECO:0007669"/>
    <property type="project" value="UniProtKB-ARBA"/>
</dbReference>
<evidence type="ECO:0000256" key="9">
    <source>
        <dbReference type="PIRSR" id="PIRSR602081-2"/>
    </source>
</evidence>
<feature type="region of interest" description="Disordered" evidence="11">
    <location>
        <begin position="1"/>
        <end position="22"/>
    </location>
</feature>
<comment type="similarity">
    <text evidence="10">Belongs to the DNA photolyase family.</text>
</comment>
<evidence type="ECO:0000256" key="5">
    <source>
        <dbReference type="ARBA" id="ARBA00022827"/>
    </source>
</evidence>
<evidence type="ECO:0000256" key="1">
    <source>
        <dbReference type="ARBA" id="ARBA00001932"/>
    </source>
</evidence>
<dbReference type="PANTHER" id="PTHR11455:SF9">
    <property type="entry name" value="CRYPTOCHROME CIRCADIAN CLOCK 5 ISOFORM X1"/>
    <property type="match status" value="1"/>
</dbReference>
<dbReference type="EMBL" id="CP000090">
    <property type="protein sequence ID" value="AAZ60085.1"/>
    <property type="molecule type" value="Genomic_DNA"/>
</dbReference>
<feature type="site" description="Electron transfer via tryptophanyl radical" evidence="9">
    <location>
        <position position="403"/>
    </location>
</feature>
<dbReference type="Gene3D" id="1.10.579.10">
    <property type="entry name" value="DNA Cyclobutane Dipyrimidine Photolyase, subunit A, domain 3"/>
    <property type="match status" value="1"/>
</dbReference>
<dbReference type="HOGENOM" id="CLU_010348_2_2_4"/>
<evidence type="ECO:0000256" key="10">
    <source>
        <dbReference type="RuleBase" id="RU004182"/>
    </source>
</evidence>
<evidence type="ECO:0000313" key="13">
    <source>
        <dbReference type="EMBL" id="AAZ60085.1"/>
    </source>
</evidence>
<feature type="binding site" evidence="8">
    <location>
        <position position="312"/>
    </location>
    <ligand>
        <name>FAD</name>
        <dbReference type="ChEBI" id="CHEBI:57692"/>
    </ligand>
</feature>
<dbReference type="STRING" id="264198.Reut_A0703"/>
<keyword evidence="13" id="KW-0456">Lyase</keyword>
<reference evidence="13" key="1">
    <citation type="submission" date="2005-08" db="EMBL/GenBank/DDBJ databases">
        <title>Complete sequence of Chromosome1 of Ralstonia eutropha JMP134.</title>
        <authorList>
            <person name="Copeland A."/>
            <person name="Lucas S."/>
            <person name="Lapidus A."/>
            <person name="Barry K."/>
            <person name="Detter J.C."/>
            <person name="Glavina T."/>
            <person name="Hammon N."/>
            <person name="Israni S."/>
            <person name="Pitluck S."/>
            <person name="Goltsman E."/>
            <person name="Martinez M."/>
            <person name="Schmutz J."/>
            <person name="Larimer F."/>
            <person name="Land M."/>
            <person name="Lykidis A."/>
            <person name="Richardson P."/>
        </authorList>
    </citation>
    <scope>NUCLEOTIDE SEQUENCE</scope>
    <source>
        <strain evidence="13">JMP134</strain>
    </source>
</reference>
<dbReference type="PANTHER" id="PTHR11455">
    <property type="entry name" value="CRYPTOCHROME"/>
    <property type="match status" value="1"/>
</dbReference>
<dbReference type="InterPro" id="IPR006050">
    <property type="entry name" value="DNA_photolyase_N"/>
</dbReference>
<evidence type="ECO:0000256" key="8">
    <source>
        <dbReference type="PIRSR" id="PIRSR602081-1"/>
    </source>
</evidence>
<gene>
    <name evidence="13" type="ordered locus">Reut_A0703</name>
</gene>
<dbReference type="FunFam" id="1.10.579.10:FF:000003">
    <property type="entry name" value="Deoxyribodipyrimidine photo-lyase"/>
    <property type="match status" value="1"/>
</dbReference>
<feature type="site" description="Electron transfer via tryptophanyl radical" evidence="9">
    <location>
        <position position="347"/>
    </location>
</feature>
<dbReference type="AlphaFoldDB" id="Q474U8"/>
<dbReference type="GO" id="GO:0009416">
    <property type="term" value="P:response to light stimulus"/>
    <property type="evidence" value="ECO:0007669"/>
    <property type="project" value="TreeGrafter"/>
</dbReference>
<dbReference type="InterPro" id="IPR002081">
    <property type="entry name" value="Cryptochrome/DNA_photolyase_1"/>
</dbReference>
<dbReference type="GO" id="GO:0071949">
    <property type="term" value="F:FAD binding"/>
    <property type="evidence" value="ECO:0007669"/>
    <property type="project" value="TreeGrafter"/>
</dbReference>
<proteinExistence type="inferred from homology"/>
<dbReference type="KEGG" id="reu:Reut_A0703"/>
<dbReference type="PROSITE" id="PS00691">
    <property type="entry name" value="DNA_PHOTOLYASES_1_2"/>
    <property type="match status" value="1"/>
</dbReference>
<dbReference type="PRINTS" id="PR00147">
    <property type="entry name" value="DNAPHOTLYASE"/>
</dbReference>
<dbReference type="eggNOG" id="COG0415">
    <property type="taxonomic scope" value="Bacteria"/>
</dbReference>
<dbReference type="InterPro" id="IPR018394">
    <property type="entry name" value="DNA_photolyase_1_CS_C"/>
</dbReference>
<protein>
    <recommendedName>
        <fullName evidence="3">Deoxyribodipyrimidine photo-lyase</fullName>
        <ecNumber evidence="2">4.1.99.3</ecNumber>
    </recommendedName>
</protein>
<keyword evidence="6 10" id="KW-0157">Chromophore</keyword>
<dbReference type="Gene3D" id="1.25.40.80">
    <property type="match status" value="1"/>
</dbReference>
<dbReference type="Pfam" id="PF00875">
    <property type="entry name" value="DNA_photolyase"/>
    <property type="match status" value="1"/>
</dbReference>
<keyword evidence="5 8" id="KW-0274">FAD</keyword>
<feature type="binding site" evidence="8">
    <location>
        <position position="262"/>
    </location>
    <ligand>
        <name>FAD</name>
        <dbReference type="ChEBI" id="CHEBI:57692"/>
    </ligand>
</feature>